<evidence type="ECO:0000313" key="9">
    <source>
        <dbReference type="Proteomes" id="UP001499951"/>
    </source>
</evidence>
<keyword evidence="4 6" id="KW-1133">Transmembrane helix</keyword>
<dbReference type="InterPro" id="IPR011577">
    <property type="entry name" value="Cyt_b561_bac/Ni-Hgenase"/>
</dbReference>
<reference evidence="8 9" key="1">
    <citation type="journal article" date="2019" name="Int. J. Syst. Evol. Microbiol.">
        <title>The Global Catalogue of Microorganisms (GCM) 10K type strain sequencing project: providing services to taxonomists for standard genome sequencing and annotation.</title>
        <authorList>
            <consortium name="The Broad Institute Genomics Platform"/>
            <consortium name="The Broad Institute Genome Sequencing Center for Infectious Disease"/>
            <person name="Wu L."/>
            <person name="Ma J."/>
        </authorList>
    </citation>
    <scope>NUCLEOTIDE SEQUENCE [LARGE SCALE GENOMIC DNA]</scope>
    <source>
        <strain evidence="8 9">JCM 15089</strain>
    </source>
</reference>
<dbReference type="InterPro" id="IPR016174">
    <property type="entry name" value="Di-haem_cyt_TM"/>
</dbReference>
<dbReference type="SUPFAM" id="SSF81342">
    <property type="entry name" value="Transmembrane di-heme cytochromes"/>
    <property type="match status" value="1"/>
</dbReference>
<dbReference type="EMBL" id="BAAADD010000011">
    <property type="protein sequence ID" value="GAA0584230.1"/>
    <property type="molecule type" value="Genomic_DNA"/>
</dbReference>
<keyword evidence="9" id="KW-1185">Reference proteome</keyword>
<feature type="transmembrane region" description="Helical" evidence="6">
    <location>
        <begin position="194"/>
        <end position="217"/>
    </location>
</feature>
<protein>
    <submittedName>
        <fullName evidence="8">Cytochrome b/b6 domain-containing protein</fullName>
    </submittedName>
</protein>
<dbReference type="RefSeq" id="WP_166928999.1">
    <property type="nucleotide sequence ID" value="NZ_BAAADD010000011.1"/>
</dbReference>
<dbReference type="InterPro" id="IPR051542">
    <property type="entry name" value="Hydrogenase_cytochrome"/>
</dbReference>
<comment type="subcellular location">
    <subcellularLocation>
        <location evidence="1">Cell membrane</location>
        <topology evidence="1">Multi-pass membrane protein</topology>
    </subcellularLocation>
</comment>
<proteinExistence type="predicted"/>
<feature type="transmembrane region" description="Helical" evidence="6">
    <location>
        <begin position="31"/>
        <end position="48"/>
    </location>
</feature>
<dbReference type="Proteomes" id="UP001499951">
    <property type="component" value="Unassembled WGS sequence"/>
</dbReference>
<keyword evidence="3 6" id="KW-0812">Transmembrane</keyword>
<evidence type="ECO:0000256" key="1">
    <source>
        <dbReference type="ARBA" id="ARBA00004651"/>
    </source>
</evidence>
<feature type="domain" description="Cytochrome b561 bacterial/Ni-hydrogenase" evidence="7">
    <location>
        <begin position="21"/>
        <end position="271"/>
    </location>
</feature>
<evidence type="ECO:0000256" key="3">
    <source>
        <dbReference type="ARBA" id="ARBA00022692"/>
    </source>
</evidence>
<gene>
    <name evidence="8" type="ORF">GCM10008942_36410</name>
</gene>
<dbReference type="PANTHER" id="PTHR30485">
    <property type="entry name" value="NI/FE-HYDROGENASE 1 B-TYPE CYTOCHROME SUBUNIT"/>
    <property type="match status" value="1"/>
</dbReference>
<evidence type="ECO:0000256" key="6">
    <source>
        <dbReference type="SAM" id="Phobius"/>
    </source>
</evidence>
<keyword evidence="2" id="KW-1003">Cell membrane</keyword>
<comment type="caution">
    <text evidence="8">The sequence shown here is derived from an EMBL/GenBank/DDBJ whole genome shotgun (WGS) entry which is preliminary data.</text>
</comment>
<evidence type="ECO:0000256" key="2">
    <source>
        <dbReference type="ARBA" id="ARBA00022475"/>
    </source>
</evidence>
<evidence type="ECO:0000256" key="5">
    <source>
        <dbReference type="ARBA" id="ARBA00023136"/>
    </source>
</evidence>
<name>A0ABN1F7A0_9PROT</name>
<dbReference type="Pfam" id="PF01292">
    <property type="entry name" value="Ni_hydr_CYTB"/>
    <property type="match status" value="1"/>
</dbReference>
<accession>A0ABN1F7A0</accession>
<feature type="transmembrane region" description="Helical" evidence="6">
    <location>
        <begin position="237"/>
        <end position="258"/>
    </location>
</feature>
<evidence type="ECO:0000256" key="4">
    <source>
        <dbReference type="ARBA" id="ARBA00022989"/>
    </source>
</evidence>
<organism evidence="8 9">
    <name type="scientific">Rhizomicrobium electricum</name>
    <dbReference type="NCBI Taxonomy" id="480070"/>
    <lineage>
        <taxon>Bacteria</taxon>
        <taxon>Pseudomonadati</taxon>
        <taxon>Pseudomonadota</taxon>
        <taxon>Alphaproteobacteria</taxon>
        <taxon>Micropepsales</taxon>
        <taxon>Micropepsaceae</taxon>
        <taxon>Rhizomicrobium</taxon>
    </lineage>
</organism>
<evidence type="ECO:0000259" key="7">
    <source>
        <dbReference type="Pfam" id="PF01292"/>
    </source>
</evidence>
<keyword evidence="5 6" id="KW-0472">Membrane</keyword>
<evidence type="ECO:0000313" key="8">
    <source>
        <dbReference type="EMBL" id="GAA0584230.1"/>
    </source>
</evidence>
<dbReference type="Gene3D" id="1.20.950.20">
    <property type="entry name" value="Transmembrane di-heme cytochromes, Chain C"/>
    <property type="match status" value="1"/>
</dbReference>
<dbReference type="PANTHER" id="PTHR30485:SF1">
    <property type="entry name" value="CYTOCHROME YDHU-RELATED"/>
    <property type="match status" value="1"/>
</dbReference>
<feature type="transmembrane region" description="Helical" evidence="6">
    <location>
        <begin position="128"/>
        <end position="149"/>
    </location>
</feature>
<sequence length="280" mass="31588">MSVDVETANTDVPTRPEVFYRHRLVVRLTHWLNVLALFFLLGSGLNIFNAHPQLYWGDKGDEYDSPVLAIRAIDTETGPKGLIAIGSWHINTTGVLGWSKVDGVDTARAWPSWITIPSFQDLADARHWHFLFAWILALNSATYLAWGLWKRHLQTDIWPTRSDLKTFGQSVVDHLRLKHPTGEAAKRYNILQRLAYLGVLTLIALMIVTGLTMSPGFDAFAPWLPDLLGGRQSARTIHFIAAWLIVLFVFVHLVEVILAGPINEVRSMLTGYFSVPKDHK</sequence>